<comment type="caution">
    <text evidence="2">The sequence shown here is derived from an EMBL/GenBank/DDBJ whole genome shotgun (WGS) entry which is preliminary data.</text>
</comment>
<evidence type="ECO:0000256" key="1">
    <source>
        <dbReference type="SAM" id="MobiDB-lite"/>
    </source>
</evidence>
<name>A0A1Y2K5S0_9PROT</name>
<reference evidence="2 3" key="1">
    <citation type="journal article" date="2016" name="BMC Genomics">
        <title>Combined genomic and structural analyses of a cultured magnetotactic bacterium reveals its niche adaptation to a dynamic environment.</title>
        <authorList>
            <person name="Araujo A.C."/>
            <person name="Morillo V."/>
            <person name="Cypriano J."/>
            <person name="Teixeira L.C."/>
            <person name="Leao P."/>
            <person name="Lyra S."/>
            <person name="Almeida L.G."/>
            <person name="Bazylinski D.A."/>
            <person name="Vasconcellos A.T."/>
            <person name="Abreu F."/>
            <person name="Lins U."/>
        </authorList>
    </citation>
    <scope>NUCLEOTIDE SEQUENCE [LARGE SCALE GENOMIC DNA]</scope>
    <source>
        <strain evidence="2 3">IT-1</strain>
    </source>
</reference>
<dbReference type="AlphaFoldDB" id="A0A1Y2K5S0"/>
<feature type="compositionally biased region" description="Low complexity" evidence="1">
    <location>
        <begin position="32"/>
        <end position="41"/>
    </location>
</feature>
<feature type="region of interest" description="Disordered" evidence="1">
    <location>
        <begin position="135"/>
        <end position="185"/>
    </location>
</feature>
<dbReference type="Proteomes" id="UP000194003">
    <property type="component" value="Unassembled WGS sequence"/>
</dbReference>
<keyword evidence="3" id="KW-1185">Reference proteome</keyword>
<dbReference type="Gene3D" id="1.10.238.10">
    <property type="entry name" value="EF-hand"/>
    <property type="match status" value="1"/>
</dbReference>
<gene>
    <name evidence="2" type="ORF">MAIT1_02475</name>
</gene>
<evidence type="ECO:0000313" key="2">
    <source>
        <dbReference type="EMBL" id="OSM02345.1"/>
    </source>
</evidence>
<dbReference type="SUPFAM" id="SSF47473">
    <property type="entry name" value="EF-hand"/>
    <property type="match status" value="1"/>
</dbReference>
<feature type="compositionally biased region" description="Gly residues" evidence="1">
    <location>
        <begin position="42"/>
        <end position="53"/>
    </location>
</feature>
<dbReference type="STRING" id="1434232.MAIT1_02475"/>
<dbReference type="EMBL" id="LVJN01000020">
    <property type="protein sequence ID" value="OSM02345.1"/>
    <property type="molecule type" value="Genomic_DNA"/>
</dbReference>
<protein>
    <submittedName>
        <fullName evidence="2">Putative signal transduction protein</fullName>
    </submittedName>
</protein>
<accession>A0A1Y2K5S0</accession>
<proteinExistence type="predicted"/>
<organism evidence="2 3">
    <name type="scientific">Magnetofaba australis IT-1</name>
    <dbReference type="NCBI Taxonomy" id="1434232"/>
    <lineage>
        <taxon>Bacteria</taxon>
        <taxon>Pseudomonadati</taxon>
        <taxon>Pseudomonadota</taxon>
        <taxon>Magnetococcia</taxon>
        <taxon>Magnetococcales</taxon>
        <taxon>Magnetococcaceae</taxon>
        <taxon>Magnetofaba</taxon>
    </lineage>
</organism>
<feature type="region of interest" description="Disordered" evidence="1">
    <location>
        <begin position="32"/>
        <end position="66"/>
    </location>
</feature>
<evidence type="ECO:0000313" key="3">
    <source>
        <dbReference type="Proteomes" id="UP000194003"/>
    </source>
</evidence>
<dbReference type="InterPro" id="IPR011992">
    <property type="entry name" value="EF-hand-dom_pair"/>
</dbReference>
<sequence>MNVGRRATQITYPELRGKTMMIGSSTSMMSMMSMNSTQSGQGMRGPGGGQGPQGGPPPLPEGIEPGSAEAREYMSQNLIDEKDVDGDGLISLEESGLDESMFNEIDTDGDGLHSQEEIMAQMEAHEAEIMQRFEEGGMMPPPPMQGGQGLSQSQASSKMEMLLQMLQSSDSEDSEISDLLSNLIG</sequence>